<keyword evidence="3" id="KW-1185">Reference proteome</keyword>
<proteinExistence type="predicted"/>
<protein>
    <submittedName>
        <fullName evidence="2">Uncharacterized protein</fullName>
    </submittedName>
</protein>
<evidence type="ECO:0000256" key="1">
    <source>
        <dbReference type="SAM" id="MobiDB-lite"/>
    </source>
</evidence>
<evidence type="ECO:0000313" key="2">
    <source>
        <dbReference type="EMBL" id="KAK7524784.1"/>
    </source>
</evidence>
<gene>
    <name evidence="2" type="ORF">IWZ03DRAFT_33283</name>
</gene>
<comment type="caution">
    <text evidence="2">The sequence shown here is derived from an EMBL/GenBank/DDBJ whole genome shotgun (WGS) entry which is preliminary data.</text>
</comment>
<organism evidence="2 3">
    <name type="scientific">Phyllosticta citriasiana</name>
    <dbReference type="NCBI Taxonomy" id="595635"/>
    <lineage>
        <taxon>Eukaryota</taxon>
        <taxon>Fungi</taxon>
        <taxon>Dikarya</taxon>
        <taxon>Ascomycota</taxon>
        <taxon>Pezizomycotina</taxon>
        <taxon>Dothideomycetes</taxon>
        <taxon>Dothideomycetes incertae sedis</taxon>
        <taxon>Botryosphaeriales</taxon>
        <taxon>Phyllostictaceae</taxon>
        <taxon>Phyllosticta</taxon>
    </lineage>
</organism>
<name>A0ABR1L112_9PEZI</name>
<dbReference type="EMBL" id="JBBPHU010000001">
    <property type="protein sequence ID" value="KAK7524784.1"/>
    <property type="molecule type" value="Genomic_DNA"/>
</dbReference>
<reference evidence="2 3" key="1">
    <citation type="submission" date="2024-04" db="EMBL/GenBank/DDBJ databases">
        <title>Phyllosticta paracitricarpa is synonymous to the EU quarantine fungus P. citricarpa based on phylogenomic analyses.</title>
        <authorList>
            <consortium name="Lawrence Berkeley National Laboratory"/>
            <person name="Van Ingen-Buijs V.A."/>
            <person name="Van Westerhoven A.C."/>
            <person name="Haridas S."/>
            <person name="Skiadas P."/>
            <person name="Martin F."/>
            <person name="Groenewald J.Z."/>
            <person name="Crous P.W."/>
            <person name="Seidl M.F."/>
        </authorList>
    </citation>
    <scope>NUCLEOTIDE SEQUENCE [LARGE SCALE GENOMIC DNA]</scope>
    <source>
        <strain evidence="2 3">CBS 123371</strain>
    </source>
</reference>
<feature type="region of interest" description="Disordered" evidence="1">
    <location>
        <begin position="142"/>
        <end position="170"/>
    </location>
</feature>
<evidence type="ECO:0000313" key="3">
    <source>
        <dbReference type="Proteomes" id="UP001363622"/>
    </source>
</evidence>
<accession>A0ABR1L112</accession>
<sequence>MVWAGRTDSEMGHLGLAGPQIPWYKLRGLVEPLAGGRYLHIFDCFATLAATAFDQGAELLGASGVHHRLDDESSADSMDNGFTNVLARRLDQLDGKPRSVCHMYCDLMRSRTENGLQRTPVHLLGENTDSIVLGQTFQADNGMAFDPHKRRTGKGHSGHERIQPKSPHLC</sequence>
<dbReference type="Proteomes" id="UP001363622">
    <property type="component" value="Unassembled WGS sequence"/>
</dbReference>